<dbReference type="Pfam" id="PF00561">
    <property type="entry name" value="Abhydrolase_1"/>
    <property type="match status" value="1"/>
</dbReference>
<gene>
    <name evidence="2" type="ORF">AAA081_01200</name>
</gene>
<dbReference type="InterPro" id="IPR000073">
    <property type="entry name" value="AB_hydrolase_1"/>
</dbReference>
<evidence type="ECO:0000259" key="1">
    <source>
        <dbReference type="Pfam" id="PF00561"/>
    </source>
</evidence>
<keyword evidence="3" id="KW-1185">Reference proteome</keyword>
<dbReference type="PRINTS" id="PR00111">
    <property type="entry name" value="ABHYDROLASE"/>
</dbReference>
<dbReference type="RefSeq" id="WP_349053328.1">
    <property type="nucleotide sequence ID" value="NZ_JBBNPS010000002.1"/>
</dbReference>
<dbReference type="Gene3D" id="3.40.50.1820">
    <property type="entry name" value="alpha/beta hydrolase"/>
    <property type="match status" value="1"/>
</dbReference>
<feature type="domain" description="AB hydrolase-1" evidence="1">
    <location>
        <begin position="27"/>
        <end position="242"/>
    </location>
</feature>
<sequence length="254" mass="28834">MEKEFIRIDGKKIAVYDTKTGDDVAFVLHGWGANIESVMPIVSSLKDRYRVIAYDSLGHGDSDEPDAVIGGDDYVDLLRKIYDYYGIARATCIGHSFGGKTLTVFAALYPEKVGKLVLVDASGVLPKRSFTYYRKVYTFKFLKKLYKLLFFWQDTEKAMARFYKKFGSDDYKAADGIMRKVFVKVVNESTEEYFPRIQADTLLIWGDEDDATPLSMARVFEEKIPEAGLVVLKGGHFSYLDAYGQFDAVLRSFL</sequence>
<dbReference type="SUPFAM" id="SSF53474">
    <property type="entry name" value="alpha/beta-Hydrolases"/>
    <property type="match status" value="1"/>
</dbReference>
<protein>
    <submittedName>
        <fullName evidence="2">Alpha/beta hydrolase</fullName>
    </submittedName>
</protein>
<proteinExistence type="predicted"/>
<keyword evidence="2" id="KW-0378">Hydrolase</keyword>
<dbReference type="InterPro" id="IPR029058">
    <property type="entry name" value="AB_hydrolase_fold"/>
</dbReference>
<dbReference type="InterPro" id="IPR050266">
    <property type="entry name" value="AB_hydrolase_sf"/>
</dbReference>
<comment type="caution">
    <text evidence="2">The sequence shown here is derived from an EMBL/GenBank/DDBJ whole genome shotgun (WGS) entry which is preliminary data.</text>
</comment>
<evidence type="ECO:0000313" key="3">
    <source>
        <dbReference type="Proteomes" id="UP001481872"/>
    </source>
</evidence>
<dbReference type="PANTHER" id="PTHR43798:SF33">
    <property type="entry name" value="HYDROLASE, PUTATIVE (AFU_ORTHOLOGUE AFUA_2G14860)-RELATED"/>
    <property type="match status" value="1"/>
</dbReference>
<name>A0ABV1J526_9FIRM</name>
<dbReference type="Proteomes" id="UP001481872">
    <property type="component" value="Unassembled WGS sequence"/>
</dbReference>
<dbReference type="GO" id="GO:0016787">
    <property type="term" value="F:hydrolase activity"/>
    <property type="evidence" value="ECO:0007669"/>
    <property type="project" value="UniProtKB-KW"/>
</dbReference>
<evidence type="ECO:0000313" key="2">
    <source>
        <dbReference type="EMBL" id="MEQ3352922.1"/>
    </source>
</evidence>
<dbReference type="EMBL" id="JBBNPS010000002">
    <property type="protein sequence ID" value="MEQ3352922.1"/>
    <property type="molecule type" value="Genomic_DNA"/>
</dbReference>
<accession>A0ABV1J526</accession>
<dbReference type="PANTHER" id="PTHR43798">
    <property type="entry name" value="MONOACYLGLYCEROL LIPASE"/>
    <property type="match status" value="1"/>
</dbReference>
<reference evidence="2 3" key="1">
    <citation type="submission" date="2024-04" db="EMBL/GenBank/DDBJ databases">
        <title>Human intestinal bacterial collection.</title>
        <authorList>
            <person name="Pauvert C."/>
            <person name="Hitch T.C.A."/>
            <person name="Clavel T."/>
        </authorList>
    </citation>
    <scope>NUCLEOTIDE SEQUENCE [LARGE SCALE GENOMIC DNA]</scope>
    <source>
        <strain evidence="2 3">CLA-SR-H026</strain>
    </source>
</reference>
<organism evidence="2 3">
    <name type="scientific">Aedoeadaptatus acetigenes</name>
    <dbReference type="NCBI Taxonomy" id="2981723"/>
    <lineage>
        <taxon>Bacteria</taxon>
        <taxon>Bacillati</taxon>
        <taxon>Bacillota</taxon>
        <taxon>Tissierellia</taxon>
        <taxon>Tissierellales</taxon>
        <taxon>Peptoniphilaceae</taxon>
        <taxon>Aedoeadaptatus</taxon>
    </lineage>
</organism>